<evidence type="ECO:0000259" key="10">
    <source>
        <dbReference type="Pfam" id="PF21088"/>
    </source>
</evidence>
<feature type="transmembrane region" description="Helical" evidence="7">
    <location>
        <begin position="55"/>
        <end position="73"/>
    </location>
</feature>
<dbReference type="SUPFAM" id="SSF82689">
    <property type="entry name" value="Mechanosensitive channel protein MscS (YggB), C-terminal domain"/>
    <property type="match status" value="1"/>
</dbReference>
<dbReference type="InterPro" id="IPR045275">
    <property type="entry name" value="MscS_archaea/bacteria_type"/>
</dbReference>
<keyword evidence="4 7" id="KW-0812">Transmembrane</keyword>
<organism evidence="11">
    <name type="scientific">marine sediment metagenome</name>
    <dbReference type="NCBI Taxonomy" id="412755"/>
    <lineage>
        <taxon>unclassified sequences</taxon>
        <taxon>metagenomes</taxon>
        <taxon>ecological metagenomes</taxon>
    </lineage>
</organism>
<comment type="caution">
    <text evidence="11">The sequence shown here is derived from an EMBL/GenBank/DDBJ whole genome shotgun (WGS) entry which is preliminary data.</text>
</comment>
<dbReference type="PANTHER" id="PTHR30221">
    <property type="entry name" value="SMALL-CONDUCTANCE MECHANOSENSITIVE CHANNEL"/>
    <property type="match status" value="1"/>
</dbReference>
<dbReference type="InterPro" id="IPR006685">
    <property type="entry name" value="MscS_channel_2nd"/>
</dbReference>
<evidence type="ECO:0000256" key="6">
    <source>
        <dbReference type="ARBA" id="ARBA00023136"/>
    </source>
</evidence>
<feature type="domain" description="Mechanosensitive ion channel MscS C-terminal" evidence="9">
    <location>
        <begin position="258"/>
        <end position="339"/>
    </location>
</feature>
<name>A0A0F9R018_9ZZZZ</name>
<evidence type="ECO:0000256" key="3">
    <source>
        <dbReference type="ARBA" id="ARBA00022475"/>
    </source>
</evidence>
<dbReference type="AlphaFoldDB" id="A0A0F9R018"/>
<dbReference type="Pfam" id="PF00924">
    <property type="entry name" value="MS_channel_2nd"/>
    <property type="match status" value="1"/>
</dbReference>
<dbReference type="PANTHER" id="PTHR30221:SF1">
    <property type="entry name" value="SMALL-CONDUCTANCE MECHANOSENSITIVE CHANNEL"/>
    <property type="match status" value="1"/>
</dbReference>
<dbReference type="Pfam" id="PF21088">
    <property type="entry name" value="MS_channel_1st"/>
    <property type="match status" value="1"/>
</dbReference>
<feature type="transmembrane region" description="Helical" evidence="7">
    <location>
        <begin position="16"/>
        <end position="35"/>
    </location>
</feature>
<dbReference type="Gene3D" id="1.10.287.1260">
    <property type="match status" value="1"/>
</dbReference>
<gene>
    <name evidence="11" type="ORF">LCGC14_0655960</name>
</gene>
<keyword evidence="5 7" id="KW-1133">Transmembrane helix</keyword>
<evidence type="ECO:0000256" key="7">
    <source>
        <dbReference type="SAM" id="Phobius"/>
    </source>
</evidence>
<dbReference type="GO" id="GO:0008381">
    <property type="term" value="F:mechanosensitive monoatomic ion channel activity"/>
    <property type="evidence" value="ECO:0007669"/>
    <property type="project" value="InterPro"/>
</dbReference>
<dbReference type="InterPro" id="IPR011014">
    <property type="entry name" value="MscS_channel_TM-2"/>
</dbReference>
<dbReference type="InterPro" id="IPR049278">
    <property type="entry name" value="MS_channel_C"/>
</dbReference>
<sequence>MKIISDSIQFISESRYLKFLAALVITVIIAFLAKIILTQVLKPLAKKTKTKIDDIVIKSVSSIIFYIALLLGLKVGLQDIELGENIQAIFDGIINTLTILITTVLLLKIISGFAIQWTKEWKFKTKTTADERLIPFLQKILKAVVIVLALIFAFNAWKINISPLLATAGIAGIAIGLAVKDSLSNILGGLQLVLDKTFKVGDKIQLESGELGVIMDVGLRSTKLRTYDNEVIYIPNGYLANTKIKNFTEPDLSIRTSVSFGVEYGSDIKKVQKVVLEAIKKIENVLEQPEPGVLFLEMSDFSLDFVARAWVESYTDAYSTKLKMTDEIYNALNKANIGIPFPTRTVYTKKTD</sequence>
<dbReference type="InterPro" id="IPR011066">
    <property type="entry name" value="MscS_channel_C_sf"/>
</dbReference>
<keyword evidence="6 7" id="KW-0472">Membrane</keyword>
<dbReference type="InterPro" id="IPR010920">
    <property type="entry name" value="LSM_dom_sf"/>
</dbReference>
<evidence type="ECO:0000256" key="2">
    <source>
        <dbReference type="ARBA" id="ARBA00008017"/>
    </source>
</evidence>
<dbReference type="GO" id="GO:0005886">
    <property type="term" value="C:plasma membrane"/>
    <property type="evidence" value="ECO:0007669"/>
    <property type="project" value="UniProtKB-SubCell"/>
</dbReference>
<proteinExistence type="inferred from homology"/>
<feature type="domain" description="Mechanosensitive ion channel transmembrane helices 2/3" evidence="10">
    <location>
        <begin position="139"/>
        <end position="180"/>
    </location>
</feature>
<dbReference type="EMBL" id="LAZR01001237">
    <property type="protein sequence ID" value="KKN48119.1"/>
    <property type="molecule type" value="Genomic_DNA"/>
</dbReference>
<keyword evidence="3" id="KW-1003">Cell membrane</keyword>
<feature type="transmembrane region" description="Helical" evidence="7">
    <location>
        <begin position="136"/>
        <end position="155"/>
    </location>
</feature>
<evidence type="ECO:0000256" key="4">
    <source>
        <dbReference type="ARBA" id="ARBA00022692"/>
    </source>
</evidence>
<dbReference type="Pfam" id="PF21082">
    <property type="entry name" value="MS_channel_3rd"/>
    <property type="match status" value="1"/>
</dbReference>
<dbReference type="InterPro" id="IPR023408">
    <property type="entry name" value="MscS_beta-dom_sf"/>
</dbReference>
<feature type="transmembrane region" description="Helical" evidence="7">
    <location>
        <begin position="93"/>
        <end position="115"/>
    </location>
</feature>
<dbReference type="SUPFAM" id="SSF50182">
    <property type="entry name" value="Sm-like ribonucleoproteins"/>
    <property type="match status" value="1"/>
</dbReference>
<evidence type="ECO:0000256" key="1">
    <source>
        <dbReference type="ARBA" id="ARBA00004651"/>
    </source>
</evidence>
<feature type="domain" description="Mechanosensitive ion channel MscS" evidence="8">
    <location>
        <begin position="181"/>
        <end position="248"/>
    </location>
</feature>
<dbReference type="Gene3D" id="2.30.30.60">
    <property type="match status" value="1"/>
</dbReference>
<evidence type="ECO:0000256" key="5">
    <source>
        <dbReference type="ARBA" id="ARBA00022989"/>
    </source>
</evidence>
<accession>A0A0F9R018</accession>
<protein>
    <submittedName>
        <fullName evidence="11">Uncharacterized protein</fullName>
    </submittedName>
</protein>
<evidence type="ECO:0000259" key="9">
    <source>
        <dbReference type="Pfam" id="PF21082"/>
    </source>
</evidence>
<comment type="similarity">
    <text evidence="2">Belongs to the MscS (TC 1.A.23) family.</text>
</comment>
<comment type="subcellular location">
    <subcellularLocation>
        <location evidence="1">Cell membrane</location>
        <topology evidence="1">Multi-pass membrane protein</topology>
    </subcellularLocation>
</comment>
<evidence type="ECO:0000259" key="8">
    <source>
        <dbReference type="Pfam" id="PF00924"/>
    </source>
</evidence>
<reference evidence="11" key="1">
    <citation type="journal article" date="2015" name="Nature">
        <title>Complex archaea that bridge the gap between prokaryotes and eukaryotes.</title>
        <authorList>
            <person name="Spang A."/>
            <person name="Saw J.H."/>
            <person name="Jorgensen S.L."/>
            <person name="Zaremba-Niedzwiedzka K."/>
            <person name="Martijn J."/>
            <person name="Lind A.E."/>
            <person name="van Eijk R."/>
            <person name="Schleper C."/>
            <person name="Guy L."/>
            <person name="Ettema T.J."/>
        </authorList>
    </citation>
    <scope>NUCLEOTIDE SEQUENCE</scope>
</reference>
<evidence type="ECO:0000313" key="11">
    <source>
        <dbReference type="EMBL" id="KKN48119.1"/>
    </source>
</evidence>
<dbReference type="InterPro" id="IPR049142">
    <property type="entry name" value="MS_channel_1st"/>
</dbReference>
<dbReference type="SUPFAM" id="SSF82861">
    <property type="entry name" value="Mechanosensitive channel protein MscS (YggB), transmembrane region"/>
    <property type="match status" value="1"/>
</dbReference>
<dbReference type="Gene3D" id="3.30.70.100">
    <property type="match status" value="1"/>
</dbReference>